<dbReference type="RefSeq" id="XP_001308473.1">
    <property type="nucleotide sequence ID" value="XM_001308472.1"/>
</dbReference>
<protein>
    <recommendedName>
        <fullName evidence="4">Prominin</fullName>
    </recommendedName>
</protein>
<keyword evidence="1" id="KW-1133">Transmembrane helix</keyword>
<proteinExistence type="predicted"/>
<evidence type="ECO:0008006" key="4">
    <source>
        <dbReference type="Google" id="ProtNLM"/>
    </source>
</evidence>
<reference evidence="2" key="1">
    <citation type="submission" date="2006-10" db="EMBL/GenBank/DDBJ databases">
        <authorList>
            <person name="Amadeo P."/>
            <person name="Zhao Q."/>
            <person name="Wortman J."/>
            <person name="Fraser-Liggett C."/>
            <person name="Carlton J."/>
        </authorList>
    </citation>
    <scope>NUCLEOTIDE SEQUENCE</scope>
    <source>
        <strain evidence="2">G3</strain>
    </source>
</reference>
<keyword evidence="3" id="KW-1185">Reference proteome</keyword>
<evidence type="ECO:0000313" key="2">
    <source>
        <dbReference type="EMBL" id="EAX95543.1"/>
    </source>
</evidence>
<dbReference type="InParanoid" id="A2FHT3"/>
<accession>A2FHT3</accession>
<evidence type="ECO:0000256" key="1">
    <source>
        <dbReference type="SAM" id="Phobius"/>
    </source>
</evidence>
<dbReference type="EMBL" id="DS113800">
    <property type="protein sequence ID" value="EAX95543.1"/>
    <property type="molecule type" value="Genomic_DNA"/>
</dbReference>
<feature type="transmembrane region" description="Helical" evidence="1">
    <location>
        <begin position="169"/>
        <end position="189"/>
    </location>
</feature>
<name>A2FHT3_TRIV3</name>
<organism evidence="2 3">
    <name type="scientific">Trichomonas vaginalis (strain ATCC PRA-98 / G3)</name>
    <dbReference type="NCBI Taxonomy" id="412133"/>
    <lineage>
        <taxon>Eukaryota</taxon>
        <taxon>Metamonada</taxon>
        <taxon>Parabasalia</taxon>
        <taxon>Trichomonadida</taxon>
        <taxon>Trichomonadidae</taxon>
        <taxon>Trichomonas</taxon>
    </lineage>
</organism>
<dbReference type="AlphaFoldDB" id="A2FHT3"/>
<dbReference type="KEGG" id="tva:4753300"/>
<sequence length="406" mass="45961">MKNIAFYAIRDLISAAMYSFQDFVDYIKMTFAQIQINALTAKAKSQEAADYSGNAVNGLQFYANNVNTHFMTCMRTSKELIQNKKITELLQNLNQKVSSLADNAYKLPEMSLKIQNTIKEVDSDVSTKVDEYDTKFTDTINSVDFSEVYKITGKVEEYSEPAKAASNTVTIFGIIFSVMIIVTYTIIYFMYGKWCRCLSCWFPTFGVAFAIFLGVPAIFFSFLVVFFEGSCPHMDSFVENIAKDSFSPKAKNISALYCSGADKSLYSLLDLESMFDVNTLLHQFNDTVKNEITKVESDPTLVKTLDQVAAINTSQFSLDGIIEIIGMKELLKYVISLNPLCKRETLLDQAVDDYFYRLEFELIPMLQKMMDSVTNSVNYAKKIGPEIERPGPISENPAGRKERYKI</sequence>
<gene>
    <name evidence="2" type="ORF">TVAG_126730</name>
</gene>
<dbReference type="VEuPathDB" id="TrichDB:TVAG_126730"/>
<feature type="transmembrane region" description="Helical" evidence="1">
    <location>
        <begin position="201"/>
        <end position="227"/>
    </location>
</feature>
<reference evidence="2" key="2">
    <citation type="journal article" date="2007" name="Science">
        <title>Draft genome sequence of the sexually transmitted pathogen Trichomonas vaginalis.</title>
        <authorList>
            <person name="Carlton J.M."/>
            <person name="Hirt R.P."/>
            <person name="Silva J.C."/>
            <person name="Delcher A.L."/>
            <person name="Schatz M."/>
            <person name="Zhao Q."/>
            <person name="Wortman J.R."/>
            <person name="Bidwell S.L."/>
            <person name="Alsmark U.C.M."/>
            <person name="Besteiro S."/>
            <person name="Sicheritz-Ponten T."/>
            <person name="Noel C.J."/>
            <person name="Dacks J.B."/>
            <person name="Foster P.G."/>
            <person name="Simillion C."/>
            <person name="Van de Peer Y."/>
            <person name="Miranda-Saavedra D."/>
            <person name="Barton G.J."/>
            <person name="Westrop G.D."/>
            <person name="Mueller S."/>
            <person name="Dessi D."/>
            <person name="Fiori P.L."/>
            <person name="Ren Q."/>
            <person name="Paulsen I."/>
            <person name="Zhang H."/>
            <person name="Bastida-Corcuera F.D."/>
            <person name="Simoes-Barbosa A."/>
            <person name="Brown M.T."/>
            <person name="Hayes R.D."/>
            <person name="Mukherjee M."/>
            <person name="Okumura C.Y."/>
            <person name="Schneider R."/>
            <person name="Smith A.J."/>
            <person name="Vanacova S."/>
            <person name="Villalvazo M."/>
            <person name="Haas B.J."/>
            <person name="Pertea M."/>
            <person name="Feldblyum T.V."/>
            <person name="Utterback T.R."/>
            <person name="Shu C.L."/>
            <person name="Osoegawa K."/>
            <person name="de Jong P.J."/>
            <person name="Hrdy I."/>
            <person name="Horvathova L."/>
            <person name="Zubacova Z."/>
            <person name="Dolezal P."/>
            <person name="Malik S.B."/>
            <person name="Logsdon J.M. Jr."/>
            <person name="Henze K."/>
            <person name="Gupta A."/>
            <person name="Wang C.C."/>
            <person name="Dunne R.L."/>
            <person name="Upcroft J.A."/>
            <person name="Upcroft P."/>
            <person name="White O."/>
            <person name="Salzberg S.L."/>
            <person name="Tang P."/>
            <person name="Chiu C.-H."/>
            <person name="Lee Y.-S."/>
            <person name="Embley T.M."/>
            <person name="Coombs G.H."/>
            <person name="Mottram J.C."/>
            <person name="Tachezy J."/>
            <person name="Fraser-Liggett C.M."/>
            <person name="Johnson P.J."/>
        </authorList>
    </citation>
    <scope>NUCLEOTIDE SEQUENCE [LARGE SCALE GENOMIC DNA]</scope>
    <source>
        <strain evidence="2">G3</strain>
    </source>
</reference>
<dbReference type="OrthoDB" id="10689459at2759"/>
<dbReference type="SMR" id="A2FHT3"/>
<dbReference type="VEuPathDB" id="TrichDB:TVAGG3_0460740"/>
<keyword evidence="1" id="KW-0472">Membrane</keyword>
<evidence type="ECO:0000313" key="3">
    <source>
        <dbReference type="Proteomes" id="UP000001542"/>
    </source>
</evidence>
<dbReference type="Proteomes" id="UP000001542">
    <property type="component" value="Unassembled WGS sequence"/>
</dbReference>
<keyword evidence="1" id="KW-0812">Transmembrane</keyword>